<accession>A0A0F6TSR3</accession>
<keyword evidence="2" id="KW-0472">Membrane</keyword>
<evidence type="ECO:0000256" key="2">
    <source>
        <dbReference type="SAM" id="Phobius"/>
    </source>
</evidence>
<dbReference type="KEGG" id="kge:TQ33_2080"/>
<dbReference type="STRING" id="914150.TQ33_2080"/>
<feature type="compositionally biased region" description="Basic and acidic residues" evidence="1">
    <location>
        <begin position="1"/>
        <end position="28"/>
    </location>
</feature>
<evidence type="ECO:0000313" key="3">
    <source>
        <dbReference type="EMBL" id="AKE53009.1"/>
    </source>
</evidence>
<proteinExistence type="predicted"/>
<dbReference type="AlphaFoldDB" id="A0A0F6TSR3"/>
<sequence>MSNDMNNEHDKIVEQDAEKLSKAYKEASDETTSSALDASIMAMAQQEVGTREKVSSKRSWWDRLKLPVSVTAAFVVTVGIARFMVELGYYHPNSIADSENMTQAIESKESIVVFSDDTSDQKPVVSAPAKASPEVMAEERLAARQKAEAQANAMKKVAVTGARVKREEAEQISQLQIMSASSAEPLVLEEQQAIVEAPFSELAERAEEQQSFASNDADMDNATSDVERIVVTGSRVKATETTDDLNYSDNDAESYQGEREVAAPPYLPAEEWLKQINSLLDADKKAETKEQWLKFKQVYPDYSVDKPLYQRLESL</sequence>
<dbReference type="OrthoDB" id="8781918at2"/>
<dbReference type="EMBL" id="CP010975">
    <property type="protein sequence ID" value="AKE53009.1"/>
    <property type="molecule type" value="Genomic_DNA"/>
</dbReference>
<dbReference type="HOGENOM" id="CLU_882176_0_0_6"/>
<evidence type="ECO:0000313" key="4">
    <source>
        <dbReference type="Proteomes" id="UP000034071"/>
    </source>
</evidence>
<feature type="transmembrane region" description="Helical" evidence="2">
    <location>
        <begin position="66"/>
        <end position="85"/>
    </location>
</feature>
<organism evidence="3 4">
    <name type="scientific">Kangiella geojedonensis</name>
    <dbReference type="NCBI Taxonomy" id="914150"/>
    <lineage>
        <taxon>Bacteria</taxon>
        <taxon>Pseudomonadati</taxon>
        <taxon>Pseudomonadota</taxon>
        <taxon>Gammaproteobacteria</taxon>
        <taxon>Kangiellales</taxon>
        <taxon>Kangiellaceae</taxon>
        <taxon>Kangiella</taxon>
    </lineage>
</organism>
<keyword evidence="4" id="KW-1185">Reference proteome</keyword>
<dbReference type="Proteomes" id="UP000034071">
    <property type="component" value="Chromosome"/>
</dbReference>
<name>A0A0F6TSR3_9GAMM</name>
<protein>
    <submittedName>
        <fullName evidence="3">Uncharacterized protein</fullName>
    </submittedName>
</protein>
<gene>
    <name evidence="3" type="ORF">TQ33_2080</name>
</gene>
<reference evidence="3 4" key="1">
    <citation type="submission" date="2015-02" db="EMBL/GenBank/DDBJ databases">
        <title>Complete genome sequence of Kangiella geojedonensis strain YCS-5T.</title>
        <authorList>
            <person name="Kim K.M."/>
        </authorList>
    </citation>
    <scope>NUCLEOTIDE SEQUENCE [LARGE SCALE GENOMIC DNA]</scope>
    <source>
        <strain evidence="3 4">YCS-5</strain>
    </source>
</reference>
<keyword evidence="2" id="KW-0812">Transmembrane</keyword>
<keyword evidence="2" id="KW-1133">Transmembrane helix</keyword>
<dbReference type="RefSeq" id="WP_046562003.1">
    <property type="nucleotide sequence ID" value="NZ_CP010975.1"/>
</dbReference>
<evidence type="ECO:0000256" key="1">
    <source>
        <dbReference type="SAM" id="MobiDB-lite"/>
    </source>
</evidence>
<feature type="region of interest" description="Disordered" evidence="1">
    <location>
        <begin position="1"/>
        <end position="37"/>
    </location>
</feature>